<accession>A0A8J5L043</accession>
<sequence>MGIWRRSDAEGAVVEELRKEVMRQTGSSVGNVRKPGPDGVRRKKDGGAAREGREVCVTGGVSFVSSAIVQRLLRQGFAVRLIVESQEEMDKLRMTDVIQHTGLRPVIAGIMDVESLCQAFDGCAGVFHTSSSLDPGGLSGYSKQMVNMEVRAVEQVIRACVRTESVRKCVFTSSLLACTWRQSDGRRGPSVIDERSWSDESLCRDKKLWFALGKTMAEKAAWEATRGSNLHLVTVCPALVTGPEFHRRNSTGSIAYLKRSQEMFAGGLLATVDLETVADAHVAVYEAAASGRYICYDHIVQRVEEMEELERRLGFPFSLAGETPAAGPPASELTNRKLFRLMNSGRRCAYDVYSFLSRERS</sequence>
<feature type="domain" description="3-beta hydroxysteroid dehydrogenase/isomerase" evidence="4">
    <location>
        <begin position="57"/>
        <end position="282"/>
    </location>
</feature>
<proteinExistence type="inferred from homology"/>
<evidence type="ECO:0000256" key="1">
    <source>
        <dbReference type="ARBA" id="ARBA00023002"/>
    </source>
</evidence>
<evidence type="ECO:0000259" key="4">
    <source>
        <dbReference type="Pfam" id="PF01073"/>
    </source>
</evidence>
<feature type="region of interest" description="Disordered" evidence="3">
    <location>
        <begin position="24"/>
        <end position="48"/>
    </location>
</feature>
<dbReference type="PANTHER" id="PTHR10366:SF483">
    <property type="entry name" value="CINNAMOYL COA REDUCTASE-LIKE PROTEIN"/>
    <property type="match status" value="1"/>
</dbReference>
<dbReference type="Pfam" id="PF01073">
    <property type="entry name" value="3Beta_HSD"/>
    <property type="match status" value="1"/>
</dbReference>
<dbReference type="InterPro" id="IPR050425">
    <property type="entry name" value="NAD(P)_dehydrat-like"/>
</dbReference>
<gene>
    <name evidence="5" type="ORF">ZIOFF_031187</name>
</gene>
<dbReference type="InterPro" id="IPR002225">
    <property type="entry name" value="3Beta_OHSteriod_DH/Estase"/>
</dbReference>
<keyword evidence="6" id="KW-1185">Reference proteome</keyword>
<dbReference type="FunFam" id="3.40.50.720:FF:000388">
    <property type="entry name" value="Cinnamoyl-CoA reductase-like SNL6"/>
    <property type="match status" value="1"/>
</dbReference>
<evidence type="ECO:0000313" key="5">
    <source>
        <dbReference type="EMBL" id="KAG6505879.1"/>
    </source>
</evidence>
<comment type="caution">
    <text evidence="5">The sequence shown here is derived from an EMBL/GenBank/DDBJ whole genome shotgun (WGS) entry which is preliminary data.</text>
</comment>
<organism evidence="5 6">
    <name type="scientific">Zingiber officinale</name>
    <name type="common">Ginger</name>
    <name type="synonym">Amomum zingiber</name>
    <dbReference type="NCBI Taxonomy" id="94328"/>
    <lineage>
        <taxon>Eukaryota</taxon>
        <taxon>Viridiplantae</taxon>
        <taxon>Streptophyta</taxon>
        <taxon>Embryophyta</taxon>
        <taxon>Tracheophyta</taxon>
        <taxon>Spermatophyta</taxon>
        <taxon>Magnoliopsida</taxon>
        <taxon>Liliopsida</taxon>
        <taxon>Zingiberales</taxon>
        <taxon>Zingiberaceae</taxon>
        <taxon>Zingiber</taxon>
    </lineage>
</organism>
<comment type="similarity">
    <text evidence="2">Belongs to the 3-beta-HSD family.</text>
</comment>
<dbReference type="PANTHER" id="PTHR10366">
    <property type="entry name" value="NAD DEPENDENT EPIMERASE/DEHYDRATASE"/>
    <property type="match status" value="1"/>
</dbReference>
<dbReference type="AlphaFoldDB" id="A0A8J5L043"/>
<evidence type="ECO:0000313" key="6">
    <source>
        <dbReference type="Proteomes" id="UP000734854"/>
    </source>
</evidence>
<protein>
    <recommendedName>
        <fullName evidence="4">3-beta hydroxysteroid dehydrogenase/isomerase domain-containing protein</fullName>
    </recommendedName>
</protein>
<dbReference type="OrthoDB" id="2735536at2759"/>
<evidence type="ECO:0000256" key="2">
    <source>
        <dbReference type="RuleBase" id="RU004475"/>
    </source>
</evidence>
<feature type="compositionally biased region" description="Basic and acidic residues" evidence="3">
    <location>
        <begin position="35"/>
        <end position="48"/>
    </location>
</feature>
<name>A0A8J5L043_ZINOF</name>
<dbReference type="Proteomes" id="UP000734854">
    <property type="component" value="Unassembled WGS sequence"/>
</dbReference>
<reference evidence="5 6" key="1">
    <citation type="submission" date="2020-08" db="EMBL/GenBank/DDBJ databases">
        <title>Plant Genome Project.</title>
        <authorList>
            <person name="Zhang R.-G."/>
        </authorList>
    </citation>
    <scope>NUCLEOTIDE SEQUENCE [LARGE SCALE GENOMIC DNA]</scope>
    <source>
        <tissue evidence="5">Rhizome</tissue>
    </source>
</reference>
<evidence type="ECO:0000256" key="3">
    <source>
        <dbReference type="SAM" id="MobiDB-lite"/>
    </source>
</evidence>
<dbReference type="GO" id="GO:0016616">
    <property type="term" value="F:oxidoreductase activity, acting on the CH-OH group of donors, NAD or NADP as acceptor"/>
    <property type="evidence" value="ECO:0007669"/>
    <property type="project" value="InterPro"/>
</dbReference>
<keyword evidence="1 2" id="KW-0560">Oxidoreductase</keyword>
<dbReference type="GO" id="GO:0006694">
    <property type="term" value="P:steroid biosynthetic process"/>
    <property type="evidence" value="ECO:0007669"/>
    <property type="project" value="InterPro"/>
</dbReference>
<dbReference type="EMBL" id="JACMSC010000009">
    <property type="protein sequence ID" value="KAG6505879.1"/>
    <property type="molecule type" value="Genomic_DNA"/>
</dbReference>